<feature type="region of interest" description="Disordered" evidence="1">
    <location>
        <begin position="479"/>
        <end position="511"/>
    </location>
</feature>
<feature type="compositionally biased region" description="Low complexity" evidence="1">
    <location>
        <begin position="379"/>
        <end position="396"/>
    </location>
</feature>
<dbReference type="Proteomes" id="UP000887578">
    <property type="component" value="Unplaced"/>
</dbReference>
<name>A0A914Q8N3_9BILA</name>
<evidence type="ECO:0000313" key="2">
    <source>
        <dbReference type="Proteomes" id="UP000887578"/>
    </source>
</evidence>
<organism evidence="2 3">
    <name type="scientific">Panagrolaimus davidi</name>
    <dbReference type="NCBI Taxonomy" id="227884"/>
    <lineage>
        <taxon>Eukaryota</taxon>
        <taxon>Metazoa</taxon>
        <taxon>Ecdysozoa</taxon>
        <taxon>Nematoda</taxon>
        <taxon>Chromadorea</taxon>
        <taxon>Rhabditida</taxon>
        <taxon>Tylenchina</taxon>
        <taxon>Panagrolaimomorpha</taxon>
        <taxon>Panagrolaimoidea</taxon>
        <taxon>Panagrolaimidae</taxon>
        <taxon>Panagrolaimus</taxon>
    </lineage>
</organism>
<feature type="compositionally biased region" description="Low complexity" evidence="1">
    <location>
        <begin position="496"/>
        <end position="511"/>
    </location>
</feature>
<dbReference type="AlphaFoldDB" id="A0A914Q8N3"/>
<protein>
    <submittedName>
        <fullName evidence="3">Uncharacterized protein</fullName>
    </submittedName>
</protein>
<accession>A0A914Q8N3</accession>
<proteinExistence type="predicted"/>
<evidence type="ECO:0000256" key="1">
    <source>
        <dbReference type="SAM" id="MobiDB-lite"/>
    </source>
</evidence>
<reference evidence="3" key="1">
    <citation type="submission" date="2022-11" db="UniProtKB">
        <authorList>
            <consortium name="WormBaseParasite"/>
        </authorList>
    </citation>
    <scope>IDENTIFICATION</scope>
</reference>
<sequence length="511" mass="57995">MTSLSCEKDEYSATPRSVFSFKVKLWDFQVATIVQKALKRKNITAETGDIVILPMQFVRVSIGNPNPNMEADEQWTSFSDEPLSMSFRIFPKDEQFCQKMLNDIRTKTEFILSTIKLLFEFSTIFLTSEDTNKLAHEVFNSASFDEEISDDYKSTKQEQTIINELLKTFEEDKVQSIELSKENWDSVFWDDTFTRPDLQTSFLNETMTYDAKENQFNFDQEKANAFRNKVASSHSDGQKYAAKIGGMFEMIGINLGGSYTNTHSDSNSNEIEKKSKNNIKIDTLNKALEKNNWNTKWTGEKFEQKSFDLFRVNTKNLESKSETAFNKVITSKEQSGQIIEIKLETDLIEFDHIYDEIPTTTTTMTTTTTTAVPTTIASTTTTTTTTTQPPRTTTTTKCNPAGAGLSVGAMIDGFGVELKYPNQNVINPCLNPAPIGLGSNSAQRPPASQNYQPPVYNPYQPPVPQQYLADVGQRNPAQYRRPVQVYNPYRQPQPVYNRNQYGYGGYNPYRG</sequence>
<evidence type="ECO:0000313" key="3">
    <source>
        <dbReference type="WBParaSite" id="PDA_v2.g25434.t1"/>
    </source>
</evidence>
<keyword evidence="2" id="KW-1185">Reference proteome</keyword>
<dbReference type="WBParaSite" id="PDA_v2.g25434.t1">
    <property type="protein sequence ID" value="PDA_v2.g25434.t1"/>
    <property type="gene ID" value="PDA_v2.g25434"/>
</dbReference>
<feature type="region of interest" description="Disordered" evidence="1">
    <location>
        <begin position="379"/>
        <end position="400"/>
    </location>
</feature>